<dbReference type="GO" id="GO:0005975">
    <property type="term" value="P:carbohydrate metabolic process"/>
    <property type="evidence" value="ECO:0007669"/>
    <property type="project" value="InterPro"/>
</dbReference>
<evidence type="ECO:0000259" key="7">
    <source>
        <dbReference type="Pfam" id="PF03633"/>
    </source>
</evidence>
<accession>A0A0M2V4S7</accession>
<dbReference type="GO" id="GO:0016757">
    <property type="term" value="F:glycosyltransferase activity"/>
    <property type="evidence" value="ECO:0007669"/>
    <property type="project" value="UniProtKB-KW"/>
</dbReference>
<dbReference type="EMBL" id="LAHO01000006">
    <property type="protein sequence ID" value="KKO45867.1"/>
    <property type="molecule type" value="Genomic_DNA"/>
</dbReference>
<evidence type="ECO:0000256" key="2">
    <source>
        <dbReference type="ARBA" id="ARBA00022676"/>
    </source>
</evidence>
<organism evidence="9 10">
    <name type="scientific">Arsukibacterium ikkense</name>
    <dbReference type="NCBI Taxonomy" id="336831"/>
    <lineage>
        <taxon>Bacteria</taxon>
        <taxon>Pseudomonadati</taxon>
        <taxon>Pseudomonadota</taxon>
        <taxon>Gammaproteobacteria</taxon>
        <taxon>Chromatiales</taxon>
        <taxon>Chromatiaceae</taxon>
        <taxon>Arsukibacterium</taxon>
    </lineage>
</organism>
<name>A0A0M2V4S7_9GAMM</name>
<evidence type="ECO:0000259" key="8">
    <source>
        <dbReference type="Pfam" id="PF03636"/>
    </source>
</evidence>
<keyword evidence="10" id="KW-1185">Reference proteome</keyword>
<dbReference type="PANTHER" id="PTHR11051:SF8">
    <property type="entry name" value="PROTEIN-GLUCOSYLGALACTOSYLHYDROXYLYSINE GLUCOSIDASE"/>
    <property type="match status" value="1"/>
</dbReference>
<reference evidence="9 10" key="1">
    <citation type="submission" date="2015-03" db="EMBL/GenBank/DDBJ databases">
        <title>Draft genome sequences of two protease-producing strains of Arsukibacterium isolated from two cold and alkaline environments.</title>
        <authorList>
            <person name="Lylloff J.E."/>
            <person name="Skov L.B."/>
            <person name="Jepsen M."/>
            <person name="Hallin P.F."/>
            <person name="Sorensen S.J."/>
            <person name="Stougaard P."/>
            <person name="Glaring M.A."/>
        </authorList>
    </citation>
    <scope>NUCLEOTIDE SEQUENCE [LARGE SCALE GENOMIC DNA]</scope>
    <source>
        <strain evidence="9 10">GCM72</strain>
    </source>
</reference>
<sequence>MTSQADLTKALGVADWQLSDDSYTPELHMLKETLLSLGNGYIGSRGSFDEALPAGVNHCEGTYLNGVYSSEPITYGESAYGFARNNHKMLQVANGKVLQLTVDGETVTIGGAVNHKRQLDLQTGVLQRRWQWQSSQGKVLQLHSRRFVSQANPHLLAIELSISALNFSGDIQLDSLLDAGYPGFQKKDDPRVGVMSIADSLSLLQQHCDSTQALMLHQAHGSGSIVTAAMGHQLPANARWLANKCTAQCISQQFQLSLTEGEPLTLHKLVVYCHAAADTASELLQQQASSLLQHACSQSFASQLAAHQQYWSDFWQQADVKIGGDTALQQGIRFNLFSLAQAAGRNGKSNIGAKGLSGPGYDGHYFWDTEIYVVPVLSLTQPDTARQLLTHRYSQLDAARQRARQMSHQRGALYPWRTIGGEECSAYFPAGTAQYHINAAIAYAIRSYYLASADSHFIREMGAEMLLETSRLWLELGFFNPRHANRFEIHQVTGPDEYTALVNNNFYTNAMVQLQLEFSLQIFAEYPELKTKFALSDSELASWQRAAANMYLPYDSELAVQAQDDSFLSKKPWDFATTPGDKFPLLLHFHPLVIYRHQVLKQADTVLANVLLDNRISPAQKARDLAYYEPLTTHDSSLSGCIHSIAFAETGNTGQAQRFFGDSARMDLDNHHGNTEVGVHIACMAGSWLSLVMGFAGLRVRSDGLYFQPRLPQAIPELDFRLCYQGRVLQVSLTKQQACYQLHSGAPLTLHHANQPLQLSVGAPVQCSIVALNEDL</sequence>
<feature type="binding site" evidence="5">
    <location>
        <begin position="601"/>
        <end position="602"/>
    </location>
    <ligand>
        <name>substrate</name>
    </ligand>
</feature>
<feature type="domain" description="Glycoside hydrolase family 65 C-terminal" evidence="7">
    <location>
        <begin position="698"/>
        <end position="759"/>
    </location>
</feature>
<protein>
    <submittedName>
        <fullName evidence="9">Maltose phosphorylase</fullName>
    </submittedName>
</protein>
<gene>
    <name evidence="9" type="ORF">WG68_07520</name>
</gene>
<dbReference type="InterPro" id="IPR017045">
    <property type="entry name" value="Malt_Pase/Glycosyl_Hdrlase"/>
</dbReference>
<dbReference type="SUPFAM" id="SSF48208">
    <property type="entry name" value="Six-hairpin glycosidases"/>
    <property type="match status" value="1"/>
</dbReference>
<evidence type="ECO:0000256" key="5">
    <source>
        <dbReference type="PIRSR" id="PIRSR036289-51"/>
    </source>
</evidence>
<feature type="domain" description="Glycoside hydrolase family 65 N-terminal" evidence="8">
    <location>
        <begin position="21"/>
        <end position="273"/>
    </location>
</feature>
<dbReference type="InterPro" id="IPR012341">
    <property type="entry name" value="6hp_glycosidase-like_sf"/>
</dbReference>
<feature type="active site" description="Proton donor" evidence="4">
    <location>
        <position position="497"/>
    </location>
</feature>
<feature type="domain" description="Glycoside hydrolase family 65 central catalytic" evidence="6">
    <location>
        <begin position="333"/>
        <end position="688"/>
    </location>
</feature>
<dbReference type="AlphaFoldDB" id="A0A0M2V4S7"/>
<dbReference type="SUPFAM" id="SSF74650">
    <property type="entry name" value="Galactose mutarotase-like"/>
    <property type="match status" value="1"/>
</dbReference>
<dbReference type="InterPro" id="IPR005196">
    <property type="entry name" value="Glyco_hydro_65_N"/>
</dbReference>
<dbReference type="InterPro" id="IPR008928">
    <property type="entry name" value="6-hairpin_glycosidase_sf"/>
</dbReference>
<dbReference type="PANTHER" id="PTHR11051">
    <property type="entry name" value="GLYCOSYL HYDROLASE-RELATED"/>
    <property type="match status" value="1"/>
</dbReference>
<dbReference type="STRING" id="336831.WG68_07520"/>
<dbReference type="GO" id="GO:0004553">
    <property type="term" value="F:hydrolase activity, hydrolyzing O-glycosyl compounds"/>
    <property type="evidence" value="ECO:0007669"/>
    <property type="project" value="TreeGrafter"/>
</dbReference>
<dbReference type="Proteomes" id="UP000034228">
    <property type="component" value="Unassembled WGS sequence"/>
</dbReference>
<comment type="similarity">
    <text evidence="1">Belongs to the glycosyl hydrolase 65 family.</text>
</comment>
<dbReference type="InterPro" id="IPR005195">
    <property type="entry name" value="Glyco_hydro_65_M"/>
</dbReference>
<dbReference type="Pfam" id="PF03632">
    <property type="entry name" value="Glyco_hydro_65m"/>
    <property type="match status" value="1"/>
</dbReference>
<dbReference type="PATRIC" id="fig|336831.14.peg.709"/>
<dbReference type="Gene3D" id="2.70.98.40">
    <property type="entry name" value="Glycoside hydrolase, family 65, N-terminal domain"/>
    <property type="match status" value="1"/>
</dbReference>
<feature type="binding site" evidence="5">
    <location>
        <begin position="367"/>
        <end position="368"/>
    </location>
    <ligand>
        <name>substrate</name>
    </ligand>
</feature>
<evidence type="ECO:0000256" key="4">
    <source>
        <dbReference type="PIRSR" id="PIRSR036289-50"/>
    </source>
</evidence>
<dbReference type="OrthoDB" id="9816160at2"/>
<evidence type="ECO:0000259" key="6">
    <source>
        <dbReference type="Pfam" id="PF03632"/>
    </source>
</evidence>
<evidence type="ECO:0000313" key="9">
    <source>
        <dbReference type="EMBL" id="KKO45867.1"/>
    </source>
</evidence>
<evidence type="ECO:0000256" key="1">
    <source>
        <dbReference type="ARBA" id="ARBA00006768"/>
    </source>
</evidence>
<dbReference type="PIRSF" id="PIRSF036289">
    <property type="entry name" value="Glycosyl_hydrolase_malt_phosph"/>
    <property type="match status" value="1"/>
</dbReference>
<proteinExistence type="inferred from homology"/>
<comment type="caution">
    <text evidence="9">The sequence shown here is derived from an EMBL/GenBank/DDBJ whole genome shotgun (WGS) entry which is preliminary data.</text>
</comment>
<keyword evidence="2" id="KW-0328">Glycosyltransferase</keyword>
<dbReference type="Gene3D" id="2.60.420.10">
    <property type="entry name" value="Maltose phosphorylase, domain 3"/>
    <property type="match status" value="1"/>
</dbReference>
<dbReference type="InterPro" id="IPR037018">
    <property type="entry name" value="GH65_N"/>
</dbReference>
<dbReference type="Gene3D" id="1.50.10.10">
    <property type="match status" value="1"/>
</dbReference>
<dbReference type="RefSeq" id="WP_046557072.1">
    <property type="nucleotide sequence ID" value="NZ_LAHO01000006.1"/>
</dbReference>
<dbReference type="Pfam" id="PF03636">
    <property type="entry name" value="Glyco_hydro_65N"/>
    <property type="match status" value="1"/>
</dbReference>
<evidence type="ECO:0000256" key="3">
    <source>
        <dbReference type="ARBA" id="ARBA00022679"/>
    </source>
</evidence>
<dbReference type="GO" id="GO:0030246">
    <property type="term" value="F:carbohydrate binding"/>
    <property type="evidence" value="ECO:0007669"/>
    <property type="project" value="InterPro"/>
</dbReference>
<keyword evidence="3" id="KW-0808">Transferase</keyword>
<dbReference type="Pfam" id="PF03633">
    <property type="entry name" value="Glyco_hydro_65C"/>
    <property type="match status" value="1"/>
</dbReference>
<evidence type="ECO:0000313" key="10">
    <source>
        <dbReference type="Proteomes" id="UP000034228"/>
    </source>
</evidence>
<dbReference type="InterPro" id="IPR011013">
    <property type="entry name" value="Gal_mutarotase_sf_dom"/>
</dbReference>
<dbReference type="InterPro" id="IPR005194">
    <property type="entry name" value="Glyco_hydro_65_C"/>
</dbReference>